<dbReference type="InterPro" id="IPR007026">
    <property type="entry name" value="CC_domain"/>
</dbReference>
<sequence length="219" mass="22963">MKLIFPGLCPDGATPIGACINGLCPTGYTCVMGQCCPGATNATFRCSNLNYVLGPCVGNQCPDAGFECDTSINSCCPKNDPVGPCIEPGNQCPAGYKCFTEGSTPLCYKECDGRGTKVGDPVNGVCPSGQEMIFGDCCSVTARFYNARPTSFLSDRHVDYFLPAVRSSGVGMCPDGTGAVSACLNGLCGHNYQCYNNLCCPAQFTNVLMPLYAPSGNRL</sequence>
<reference evidence="2 3" key="2">
    <citation type="submission" date="2018-11" db="EMBL/GenBank/DDBJ databases">
        <authorList>
            <consortium name="Pathogen Informatics"/>
        </authorList>
    </citation>
    <scope>NUCLEOTIDE SEQUENCE [LARGE SCALE GENOMIC DNA]</scope>
</reference>
<dbReference type="SMART" id="SM00289">
    <property type="entry name" value="WR1"/>
    <property type="match status" value="3"/>
</dbReference>
<accession>A0A183D033</accession>
<evidence type="ECO:0000313" key="2">
    <source>
        <dbReference type="EMBL" id="VDK31924.1"/>
    </source>
</evidence>
<reference evidence="4" key="1">
    <citation type="submission" date="2016-06" db="UniProtKB">
        <authorList>
            <consortium name="WormBaseParasite"/>
        </authorList>
    </citation>
    <scope>IDENTIFICATION</scope>
</reference>
<dbReference type="Pfam" id="PF04942">
    <property type="entry name" value="CC"/>
    <property type="match status" value="1"/>
</dbReference>
<dbReference type="AlphaFoldDB" id="A0A183D033"/>
<proteinExistence type="predicted"/>
<protein>
    <submittedName>
        <fullName evidence="4">CC domain-containing protein</fullName>
    </submittedName>
</protein>
<dbReference type="OrthoDB" id="5791889at2759"/>
<evidence type="ECO:0000259" key="1">
    <source>
        <dbReference type="Pfam" id="PF04942"/>
    </source>
</evidence>
<dbReference type="WBParaSite" id="GPUH_0000207901-mRNA-1">
    <property type="protein sequence ID" value="GPUH_0000207901-mRNA-1"/>
    <property type="gene ID" value="GPUH_0000207901"/>
</dbReference>
<name>A0A183D033_9BILA</name>
<organism evidence="4">
    <name type="scientific">Gongylonema pulchrum</name>
    <dbReference type="NCBI Taxonomy" id="637853"/>
    <lineage>
        <taxon>Eukaryota</taxon>
        <taxon>Metazoa</taxon>
        <taxon>Ecdysozoa</taxon>
        <taxon>Nematoda</taxon>
        <taxon>Chromadorea</taxon>
        <taxon>Rhabditida</taxon>
        <taxon>Spirurina</taxon>
        <taxon>Spiruromorpha</taxon>
        <taxon>Spiruroidea</taxon>
        <taxon>Gongylonematidae</taxon>
        <taxon>Gongylonema</taxon>
    </lineage>
</organism>
<gene>
    <name evidence="2" type="ORF">GPUH_LOCUS2074</name>
</gene>
<feature type="domain" description="CC" evidence="1">
    <location>
        <begin position="15"/>
        <end position="37"/>
    </location>
</feature>
<dbReference type="InterPro" id="IPR006150">
    <property type="entry name" value="Cys_repeat_1"/>
</dbReference>
<keyword evidence="3" id="KW-1185">Reference proteome</keyword>
<evidence type="ECO:0000313" key="3">
    <source>
        <dbReference type="Proteomes" id="UP000271098"/>
    </source>
</evidence>
<dbReference type="EMBL" id="UYRT01002885">
    <property type="protein sequence ID" value="VDK31924.1"/>
    <property type="molecule type" value="Genomic_DNA"/>
</dbReference>
<dbReference type="Proteomes" id="UP000271098">
    <property type="component" value="Unassembled WGS sequence"/>
</dbReference>
<dbReference type="PANTHER" id="PTHR34150">
    <property type="entry name" value="PROTEIN CBG08832-RELATED"/>
    <property type="match status" value="1"/>
</dbReference>
<evidence type="ECO:0000313" key="4">
    <source>
        <dbReference type="WBParaSite" id="GPUH_0000207901-mRNA-1"/>
    </source>
</evidence>